<dbReference type="EMBL" id="MN739458">
    <property type="protein sequence ID" value="QHT05725.1"/>
    <property type="molecule type" value="Genomic_DNA"/>
</dbReference>
<feature type="compositionally biased region" description="Low complexity" evidence="1">
    <location>
        <begin position="25"/>
        <end position="36"/>
    </location>
</feature>
<feature type="region of interest" description="Disordered" evidence="1">
    <location>
        <begin position="254"/>
        <end position="284"/>
    </location>
</feature>
<feature type="compositionally biased region" description="Polar residues" evidence="1">
    <location>
        <begin position="90"/>
        <end position="109"/>
    </location>
</feature>
<feature type="compositionally biased region" description="Basic residues" evidence="1">
    <location>
        <begin position="73"/>
        <end position="87"/>
    </location>
</feature>
<sequence length="779" mass="85621">MSTTFKRTRSPNSPVTTLLQNPGLSSATTSTNANSSGSMRPMNTNSPSSASSQRSVRIPKNLSKIQVQPPAPKRQRLAKALVGRKRDKLNNTAGETSGNSSNSAMNNRPTPKRKKITSATRSTVRQIPQPAFRTAAMGAAAKERNIEKNYANLVNQRNALPSGYKVKFLNKLLLNAAKNGDKAVKLTRTRMREAVAEGLARSKNLRSLTKKLSPNGQRKFANTIKNNLSVSRHMMIKNAISREITNEAKAAKEKAKSAKSAKSIKSAKSAKSVKSATSAKSAKSASVAANAKAVATVKAKTRVKNMPNENLINVLGNNASIIENTGKKMAGDEQDLRNVLLKTINSIKNPGNSSRIKGAKQHLRFLYGAGLPDSRLKALKTLKIRDVQMNILRQFTALWPKIVAVPDKPLKINLDEDGTLDFLFLMWCDMLHDATVDRSVSFGNFLNGDAVRMLFPGTSGIKFAPTIFIKSLVGESNGVFAFTRDANNQVFDLRKAKTTPYEAIWKDVMMQGHIPIGKNKKSTPTNIKMIPKDNFKLDSIRKNINKKVYISIDQESVGVKEFSKIIDKSKNGERYTLGSVVGYANIFDAGSQMVTQGYQQDKVQSRAWGMMNDPKNVKFMMAYYSSLFQVEINGRGKNISNNQNTDRSAKFGFGEDANGEIKFILNKKEIKPSRGAKKKAKNTGDPSQQLIKFMGDFMQVLTALHAQTFGGGEMLYVPASGDGMFVVIYIFMARKLGLVPKIITSTKDQSRLHFINLSDVIVGASNQNSEQLRGGSYGW</sequence>
<feature type="region of interest" description="Disordered" evidence="1">
    <location>
        <begin position="1"/>
        <end position="125"/>
    </location>
</feature>
<feature type="compositionally biased region" description="Low complexity" evidence="1">
    <location>
        <begin position="46"/>
        <end position="55"/>
    </location>
</feature>
<organism evidence="2">
    <name type="scientific">viral metagenome</name>
    <dbReference type="NCBI Taxonomy" id="1070528"/>
    <lineage>
        <taxon>unclassified sequences</taxon>
        <taxon>metagenomes</taxon>
        <taxon>organismal metagenomes</taxon>
    </lineage>
</organism>
<accession>A0A6C0CQJ0</accession>
<dbReference type="AlphaFoldDB" id="A0A6C0CQJ0"/>
<protein>
    <submittedName>
        <fullName evidence="2">Uncharacterized protein</fullName>
    </submittedName>
</protein>
<reference evidence="2" key="1">
    <citation type="journal article" date="2020" name="Nature">
        <title>Giant virus diversity and host interactions through global metagenomics.</title>
        <authorList>
            <person name="Schulz F."/>
            <person name="Roux S."/>
            <person name="Paez-Espino D."/>
            <person name="Jungbluth S."/>
            <person name="Walsh D.A."/>
            <person name="Denef V.J."/>
            <person name="McMahon K.D."/>
            <person name="Konstantinidis K.T."/>
            <person name="Eloe-Fadrosh E.A."/>
            <person name="Kyrpides N.C."/>
            <person name="Woyke T."/>
        </authorList>
    </citation>
    <scope>NUCLEOTIDE SEQUENCE</scope>
    <source>
        <strain evidence="2">GVMAG-M-3300021389-45</strain>
    </source>
</reference>
<feature type="compositionally biased region" description="Polar residues" evidence="1">
    <location>
        <begin position="1"/>
        <end position="24"/>
    </location>
</feature>
<name>A0A6C0CQJ0_9ZZZZ</name>
<evidence type="ECO:0000256" key="1">
    <source>
        <dbReference type="SAM" id="MobiDB-lite"/>
    </source>
</evidence>
<feature type="compositionally biased region" description="Low complexity" evidence="1">
    <location>
        <begin position="258"/>
        <end position="284"/>
    </location>
</feature>
<evidence type="ECO:0000313" key="2">
    <source>
        <dbReference type="EMBL" id="QHT05725.1"/>
    </source>
</evidence>
<proteinExistence type="predicted"/>